<dbReference type="PROSITE" id="PS51831">
    <property type="entry name" value="HD"/>
    <property type="match status" value="1"/>
</dbReference>
<dbReference type="SMART" id="SM00471">
    <property type="entry name" value="HDc"/>
    <property type="match status" value="1"/>
</dbReference>
<dbReference type="InterPro" id="IPR003607">
    <property type="entry name" value="HD/PDEase_dom"/>
</dbReference>
<proteinExistence type="predicted"/>
<dbReference type="OrthoDB" id="9797344at2"/>
<name>A0A6N8FAP1_9GAMM</name>
<gene>
    <name evidence="2" type="ORF">GNP35_14300</name>
</gene>
<dbReference type="RefSeq" id="WP_155696898.1">
    <property type="nucleotide sequence ID" value="NZ_WOCD01000005.1"/>
</dbReference>
<feature type="domain" description="HD" evidence="1">
    <location>
        <begin position="31"/>
        <end position="135"/>
    </location>
</feature>
<evidence type="ECO:0000313" key="2">
    <source>
        <dbReference type="EMBL" id="MUH73556.1"/>
    </source>
</evidence>
<dbReference type="Gene3D" id="1.10.3210.50">
    <property type="match status" value="1"/>
</dbReference>
<evidence type="ECO:0000313" key="3">
    <source>
        <dbReference type="Proteomes" id="UP000439994"/>
    </source>
</evidence>
<keyword evidence="3" id="KW-1185">Reference proteome</keyword>
<organism evidence="2 3">
    <name type="scientific">Psychrosphaera haliotis</name>
    <dbReference type="NCBI Taxonomy" id="555083"/>
    <lineage>
        <taxon>Bacteria</taxon>
        <taxon>Pseudomonadati</taxon>
        <taxon>Pseudomonadota</taxon>
        <taxon>Gammaproteobacteria</taxon>
        <taxon>Alteromonadales</taxon>
        <taxon>Pseudoalteromonadaceae</taxon>
        <taxon>Psychrosphaera</taxon>
    </lineage>
</organism>
<protein>
    <submittedName>
        <fullName evidence="2">HD domain-containing protein</fullName>
    </submittedName>
</protein>
<accession>A0A6N8FAP1</accession>
<comment type="caution">
    <text evidence="2">The sequence shown here is derived from an EMBL/GenBank/DDBJ whole genome shotgun (WGS) entry which is preliminary data.</text>
</comment>
<sequence>MASLKINSLESLEKLCQDFMSKQVVHDTAHDINHIKRVVSNAKYIAEAEGADVWVVIAAAWLHDCVTYPKNDPRNKTSSIQAAKVATDFLRASGFPEHKLENVFHAVEAHSYSANITTTSLEAEVVQDADRLDGLGAVGIARCFAVSGKLGSAIYHTEDPFCESRNADSKLSAIDHFYEKLFLTAKTLKTTAGKELGLKRVEFMELYLKQLGAEIG</sequence>
<dbReference type="EMBL" id="WOCD01000005">
    <property type="protein sequence ID" value="MUH73556.1"/>
    <property type="molecule type" value="Genomic_DNA"/>
</dbReference>
<dbReference type="CDD" id="cd00077">
    <property type="entry name" value="HDc"/>
    <property type="match status" value="1"/>
</dbReference>
<dbReference type="Proteomes" id="UP000439994">
    <property type="component" value="Unassembled WGS sequence"/>
</dbReference>
<reference evidence="2 3" key="1">
    <citation type="submission" date="2019-11" db="EMBL/GenBank/DDBJ databases">
        <title>P. haliotis isolates from Z. marina roots.</title>
        <authorList>
            <person name="Cohen M."/>
            <person name="Jospin G."/>
            <person name="Eisen J.A."/>
            <person name="Coil D.A."/>
        </authorList>
    </citation>
    <scope>NUCLEOTIDE SEQUENCE [LARGE SCALE GENOMIC DNA]</scope>
    <source>
        <strain evidence="2 3">UCD-MCMsp1aY</strain>
    </source>
</reference>
<dbReference type="PANTHER" id="PTHR33594:SF1">
    <property type="entry name" value="HD_PDEASE DOMAIN-CONTAINING PROTEIN"/>
    <property type="match status" value="1"/>
</dbReference>
<evidence type="ECO:0000259" key="1">
    <source>
        <dbReference type="PROSITE" id="PS51831"/>
    </source>
</evidence>
<dbReference type="PANTHER" id="PTHR33594">
    <property type="entry name" value="SUPERFAMILY HYDROLASE, PUTATIVE (AFU_ORTHOLOGUE AFUA_1G03035)-RELATED"/>
    <property type="match status" value="1"/>
</dbReference>
<dbReference type="SUPFAM" id="SSF109604">
    <property type="entry name" value="HD-domain/PDEase-like"/>
    <property type="match status" value="1"/>
</dbReference>
<dbReference type="AlphaFoldDB" id="A0A6N8FAP1"/>
<dbReference type="InterPro" id="IPR006674">
    <property type="entry name" value="HD_domain"/>
</dbReference>
<dbReference type="Pfam" id="PF01966">
    <property type="entry name" value="HD"/>
    <property type="match status" value="1"/>
</dbReference>